<sequence length="220" mass="25421">MGCSQKVNKPNKTQIKENSIESIPNREAFFEPPKNSVAEILSDLANQKFLIKEDQISDYDYETIVNFGKAFVNLYTGAVAEQERVSFENYISNENLLKFVNKMLELEQKKELKGGNGVIFGLENEFNELEFSILNENLCYLNLYFSNQGSGMSCKMLVQSLKKSLKIVDLYFGNKDGIDTIVTGHHKVRKLDNPELWDDQEWINGVFEKLEKYEYELLNK</sequence>
<accession>A0A1M4YQT8</accession>
<protein>
    <submittedName>
        <fullName evidence="1">Uncharacterized protein</fullName>
    </submittedName>
</protein>
<name>A0A1M4YQT8_9FIRM</name>
<dbReference type="AlphaFoldDB" id="A0A1M4YQT8"/>
<dbReference type="Proteomes" id="UP000184114">
    <property type="component" value="Unassembled WGS sequence"/>
</dbReference>
<evidence type="ECO:0000313" key="2">
    <source>
        <dbReference type="Proteomes" id="UP000184114"/>
    </source>
</evidence>
<dbReference type="EMBL" id="FQTY01000018">
    <property type="protein sequence ID" value="SHF08164.1"/>
    <property type="molecule type" value="Genomic_DNA"/>
</dbReference>
<keyword evidence="2" id="KW-1185">Reference proteome</keyword>
<proteinExistence type="predicted"/>
<organism evidence="1 2">
    <name type="scientific">Tissierella praeacuta DSM 18095</name>
    <dbReference type="NCBI Taxonomy" id="1123404"/>
    <lineage>
        <taxon>Bacteria</taxon>
        <taxon>Bacillati</taxon>
        <taxon>Bacillota</taxon>
        <taxon>Tissierellia</taxon>
        <taxon>Tissierellales</taxon>
        <taxon>Tissierellaceae</taxon>
        <taxon>Tissierella</taxon>
    </lineage>
</organism>
<reference evidence="2" key="1">
    <citation type="submission" date="2016-11" db="EMBL/GenBank/DDBJ databases">
        <authorList>
            <person name="Varghese N."/>
            <person name="Submissions S."/>
        </authorList>
    </citation>
    <scope>NUCLEOTIDE SEQUENCE [LARGE SCALE GENOMIC DNA]</scope>
    <source>
        <strain evidence="2">DSM 18095</strain>
    </source>
</reference>
<gene>
    <name evidence="1" type="ORF">SAMN02745784_02751</name>
</gene>
<evidence type="ECO:0000313" key="1">
    <source>
        <dbReference type="EMBL" id="SHF08164.1"/>
    </source>
</evidence>